<reference evidence="3 4" key="1">
    <citation type="submission" date="2015-01" db="EMBL/GenBank/DDBJ databases">
        <title>The Genome Sequence of Exophiala sideris CBS121828.</title>
        <authorList>
            <consortium name="The Broad Institute Genomics Platform"/>
            <person name="Cuomo C."/>
            <person name="de Hoog S."/>
            <person name="Gorbushina A."/>
            <person name="Stielow B."/>
            <person name="Teixiera M."/>
            <person name="Abouelleil A."/>
            <person name="Chapman S.B."/>
            <person name="Priest M."/>
            <person name="Young S.K."/>
            <person name="Wortman J."/>
            <person name="Nusbaum C."/>
            <person name="Birren B."/>
        </authorList>
    </citation>
    <scope>NUCLEOTIDE SEQUENCE [LARGE SCALE GENOMIC DNA]</scope>
    <source>
        <strain evidence="3 4">CBS 121828</strain>
    </source>
</reference>
<dbReference type="EMBL" id="KN846951">
    <property type="protein sequence ID" value="KIV86147.1"/>
    <property type="molecule type" value="Genomic_DNA"/>
</dbReference>
<dbReference type="InterPro" id="IPR057229">
    <property type="entry name" value="DUF7907"/>
</dbReference>
<feature type="chain" id="PRO_5002252176" description="DUF7907 domain-containing protein" evidence="1">
    <location>
        <begin position="21"/>
        <end position="187"/>
    </location>
</feature>
<gene>
    <name evidence="3" type="ORF">PV11_01780</name>
</gene>
<dbReference type="AlphaFoldDB" id="A0A0D1YU65"/>
<feature type="signal peptide" evidence="1">
    <location>
        <begin position="1"/>
        <end position="20"/>
    </location>
</feature>
<evidence type="ECO:0000256" key="1">
    <source>
        <dbReference type="SAM" id="SignalP"/>
    </source>
</evidence>
<dbReference type="STRING" id="1016849.A0A0D1YU65"/>
<dbReference type="Pfam" id="PF25484">
    <property type="entry name" value="DUF7907"/>
    <property type="match status" value="1"/>
</dbReference>
<name>A0A0D1YU65_9EURO</name>
<evidence type="ECO:0000313" key="4">
    <source>
        <dbReference type="Proteomes" id="UP000053599"/>
    </source>
</evidence>
<feature type="domain" description="DUF7907" evidence="2">
    <location>
        <begin position="33"/>
        <end position="184"/>
    </location>
</feature>
<protein>
    <recommendedName>
        <fullName evidence="2">DUF7907 domain-containing protein</fullName>
    </recommendedName>
</protein>
<accession>A0A0D1YU65</accession>
<proteinExistence type="predicted"/>
<dbReference type="Proteomes" id="UP000053599">
    <property type="component" value="Unassembled WGS sequence"/>
</dbReference>
<dbReference type="HOGENOM" id="CLU_133908_0_0_1"/>
<organism evidence="3 4">
    <name type="scientific">Exophiala sideris</name>
    <dbReference type="NCBI Taxonomy" id="1016849"/>
    <lineage>
        <taxon>Eukaryota</taxon>
        <taxon>Fungi</taxon>
        <taxon>Dikarya</taxon>
        <taxon>Ascomycota</taxon>
        <taxon>Pezizomycotina</taxon>
        <taxon>Eurotiomycetes</taxon>
        <taxon>Chaetothyriomycetidae</taxon>
        <taxon>Chaetothyriales</taxon>
        <taxon>Herpotrichiellaceae</taxon>
        <taxon>Exophiala</taxon>
    </lineage>
</organism>
<evidence type="ECO:0000259" key="2">
    <source>
        <dbReference type="Pfam" id="PF25484"/>
    </source>
</evidence>
<sequence length="187" mass="20208">MHFTTAVSAAALSLFAIASASPILETRDTTPPAQYYLQTKVVNGAHNDTGSNKDGLYVVSYHTGAGLGDAGLIANKTNAWIGYLNGTQQLFTYPNNEIGPWPLAIVASTGNYYQAWYEATISIASEPVNYEGFFFNSSGLQYNQSVGGWLACDWWLTYPQLFNIAGYTANVSIPNSCSKVELLPIAV</sequence>
<evidence type="ECO:0000313" key="3">
    <source>
        <dbReference type="EMBL" id="KIV86147.1"/>
    </source>
</evidence>
<dbReference type="OrthoDB" id="3518533at2759"/>
<keyword evidence="1" id="KW-0732">Signal</keyword>